<protein>
    <submittedName>
        <fullName evidence="2">Uncharacterized protein</fullName>
    </submittedName>
</protein>
<name>A0A443HXL9_BYSSP</name>
<dbReference type="PANTHER" id="PTHR40462:SF1">
    <property type="entry name" value="EXPRESSED PROTEIN"/>
    <property type="match status" value="1"/>
</dbReference>
<dbReference type="EMBL" id="RCNU01000004">
    <property type="protein sequence ID" value="RWQ96484.1"/>
    <property type="molecule type" value="Genomic_DNA"/>
</dbReference>
<organism evidence="2 3">
    <name type="scientific">Byssochlamys spectabilis</name>
    <name type="common">Paecilomyces variotii</name>
    <dbReference type="NCBI Taxonomy" id="264951"/>
    <lineage>
        <taxon>Eukaryota</taxon>
        <taxon>Fungi</taxon>
        <taxon>Dikarya</taxon>
        <taxon>Ascomycota</taxon>
        <taxon>Pezizomycotina</taxon>
        <taxon>Eurotiomycetes</taxon>
        <taxon>Eurotiomycetidae</taxon>
        <taxon>Eurotiales</taxon>
        <taxon>Thermoascaceae</taxon>
        <taxon>Paecilomyces</taxon>
    </lineage>
</organism>
<comment type="caution">
    <text evidence="2">The sequence shown here is derived from an EMBL/GenBank/DDBJ whole genome shotgun (WGS) entry which is preliminary data.</text>
</comment>
<sequence>MIRYDTICYEWGRLLLAWLSSRSRSSLRSLVTDGESLRMVWRRYIRSEMLVPGSEFLSSIILKSKKKSITTDKRTSTMADNTSGNQQEDYLDKGLDAVEKKYGGGKVDPEKYRSQNEKITDTARGLFEKATGKKIPEKFSN</sequence>
<evidence type="ECO:0000313" key="2">
    <source>
        <dbReference type="EMBL" id="RWQ96484.1"/>
    </source>
</evidence>
<dbReference type="Proteomes" id="UP000283841">
    <property type="component" value="Unassembled WGS sequence"/>
</dbReference>
<dbReference type="VEuPathDB" id="FungiDB:C8Q69DRAFT_465475"/>
<proteinExistence type="predicted"/>
<keyword evidence="3" id="KW-1185">Reference proteome</keyword>
<accession>A0A443HXL9</accession>
<dbReference type="GeneID" id="39599767"/>
<dbReference type="RefSeq" id="XP_028486129.1">
    <property type="nucleotide sequence ID" value="XM_028630490.1"/>
</dbReference>
<dbReference type="AlphaFoldDB" id="A0A443HXL9"/>
<dbReference type="PANTHER" id="PTHR40462">
    <property type="entry name" value="CHROMOSOME 1, WHOLE GENOME SHOTGUN SEQUENCE"/>
    <property type="match status" value="1"/>
</dbReference>
<feature type="region of interest" description="Disordered" evidence="1">
    <location>
        <begin position="102"/>
        <end position="125"/>
    </location>
</feature>
<evidence type="ECO:0000313" key="3">
    <source>
        <dbReference type="Proteomes" id="UP000283841"/>
    </source>
</evidence>
<gene>
    <name evidence="2" type="ORF">C8Q69DRAFT_465475</name>
</gene>
<evidence type="ECO:0000256" key="1">
    <source>
        <dbReference type="SAM" id="MobiDB-lite"/>
    </source>
</evidence>
<reference evidence="2 3" key="1">
    <citation type="journal article" date="2018" name="Front. Microbiol.">
        <title>Genomic and genetic insights into a cosmopolitan fungus, Paecilomyces variotii (Eurotiales).</title>
        <authorList>
            <person name="Urquhart A.S."/>
            <person name="Mondo S.J."/>
            <person name="Makela M.R."/>
            <person name="Hane J.K."/>
            <person name="Wiebenga A."/>
            <person name="He G."/>
            <person name="Mihaltcheva S."/>
            <person name="Pangilinan J."/>
            <person name="Lipzen A."/>
            <person name="Barry K."/>
            <person name="de Vries R.P."/>
            <person name="Grigoriev I.V."/>
            <person name="Idnurm A."/>
        </authorList>
    </citation>
    <scope>NUCLEOTIDE SEQUENCE [LARGE SCALE GENOMIC DNA]</scope>
    <source>
        <strain evidence="2 3">CBS 101075</strain>
    </source>
</reference>